<evidence type="ECO:0000313" key="2">
    <source>
        <dbReference type="EMBL" id="KAF7258195.1"/>
    </source>
</evidence>
<keyword evidence="3" id="KW-1185">Reference proteome</keyword>
<comment type="caution">
    <text evidence="2">The sequence shown here is derived from an EMBL/GenBank/DDBJ whole genome shotgun (WGS) entry which is preliminary data.</text>
</comment>
<dbReference type="EMBL" id="JTDE01001883">
    <property type="protein sequence ID" value="KAF7258195.1"/>
    <property type="molecule type" value="Genomic_DNA"/>
</dbReference>
<reference evidence="2" key="1">
    <citation type="submission" date="2019-07" db="EMBL/GenBank/DDBJ databases">
        <title>Annotation for the trematode Paragonimus miyazaki's.</title>
        <authorList>
            <person name="Choi Y.-J."/>
        </authorList>
    </citation>
    <scope>NUCLEOTIDE SEQUENCE</scope>
    <source>
        <strain evidence="2">Japan</strain>
    </source>
</reference>
<gene>
    <name evidence="2" type="ORF">EG68_04510</name>
</gene>
<dbReference type="PROSITE" id="PS50948">
    <property type="entry name" value="PAN"/>
    <property type="match status" value="1"/>
</dbReference>
<accession>A0A8S9YT74</accession>
<organism evidence="2 3">
    <name type="scientific">Paragonimus skrjabini miyazakii</name>
    <dbReference type="NCBI Taxonomy" id="59628"/>
    <lineage>
        <taxon>Eukaryota</taxon>
        <taxon>Metazoa</taxon>
        <taxon>Spiralia</taxon>
        <taxon>Lophotrochozoa</taxon>
        <taxon>Platyhelminthes</taxon>
        <taxon>Trematoda</taxon>
        <taxon>Digenea</taxon>
        <taxon>Plagiorchiida</taxon>
        <taxon>Troglotremata</taxon>
        <taxon>Troglotrematidae</taxon>
        <taxon>Paragonimus</taxon>
    </lineage>
</organism>
<dbReference type="Proteomes" id="UP000822476">
    <property type="component" value="Unassembled WGS sequence"/>
</dbReference>
<sequence length="129" mass="14374">MLCAADDQSTEIEVDAECPEHLLVWKQSGSLNNHVPLLTVLPVSLTECKGRCERISGCSAVMYSQQTIGCTFYRGLTGYETRGNRNHWNTDGVSVHIRVCSANLRRGCWNKPRIGTLHIKQCDTNTFGC</sequence>
<dbReference type="Pfam" id="PF00024">
    <property type="entry name" value="PAN_1"/>
    <property type="match status" value="1"/>
</dbReference>
<feature type="domain" description="Apple" evidence="1">
    <location>
        <begin position="18"/>
        <end position="100"/>
    </location>
</feature>
<evidence type="ECO:0000313" key="3">
    <source>
        <dbReference type="Proteomes" id="UP000822476"/>
    </source>
</evidence>
<proteinExistence type="predicted"/>
<dbReference type="AlphaFoldDB" id="A0A8S9YT74"/>
<dbReference type="InterPro" id="IPR003609">
    <property type="entry name" value="Pan_app"/>
</dbReference>
<protein>
    <recommendedName>
        <fullName evidence="1">Apple domain-containing protein</fullName>
    </recommendedName>
</protein>
<name>A0A8S9YT74_9TREM</name>
<evidence type="ECO:0000259" key="1">
    <source>
        <dbReference type="PROSITE" id="PS50948"/>
    </source>
</evidence>